<dbReference type="InterPro" id="IPR036318">
    <property type="entry name" value="FAD-bd_PCMH-like_sf"/>
</dbReference>
<dbReference type="RefSeq" id="WP_184325807.1">
    <property type="nucleotide sequence ID" value="NZ_JACHLZ010000001.1"/>
</dbReference>
<dbReference type="Pfam" id="PF08031">
    <property type="entry name" value="BBE"/>
    <property type="match status" value="1"/>
</dbReference>
<evidence type="ECO:0000256" key="3">
    <source>
        <dbReference type="ARBA" id="ARBA00022630"/>
    </source>
</evidence>
<evidence type="ECO:0000259" key="6">
    <source>
        <dbReference type="PROSITE" id="PS51387"/>
    </source>
</evidence>
<dbReference type="GO" id="GO:0016491">
    <property type="term" value="F:oxidoreductase activity"/>
    <property type="evidence" value="ECO:0007669"/>
    <property type="project" value="UniProtKB-KW"/>
</dbReference>
<dbReference type="Gene3D" id="3.30.43.10">
    <property type="entry name" value="Uridine Diphospho-n-acetylenolpyruvylglucosamine Reductase, domain 2"/>
    <property type="match status" value="1"/>
</dbReference>
<dbReference type="EMBL" id="JACHLZ010000001">
    <property type="protein sequence ID" value="MBB5832483.1"/>
    <property type="molecule type" value="Genomic_DNA"/>
</dbReference>
<dbReference type="PROSITE" id="PS00862">
    <property type="entry name" value="OX2_COVAL_FAD"/>
    <property type="match status" value="1"/>
</dbReference>
<dbReference type="Proteomes" id="UP000588158">
    <property type="component" value="Unassembled WGS sequence"/>
</dbReference>
<evidence type="ECO:0000256" key="2">
    <source>
        <dbReference type="ARBA" id="ARBA00005466"/>
    </source>
</evidence>
<dbReference type="Pfam" id="PF01565">
    <property type="entry name" value="FAD_binding_4"/>
    <property type="match status" value="1"/>
</dbReference>
<keyword evidence="8" id="KW-1185">Reference proteome</keyword>
<keyword evidence="4" id="KW-0274">FAD</keyword>
<keyword evidence="3" id="KW-0285">Flavoprotein</keyword>
<dbReference type="InterPro" id="IPR016166">
    <property type="entry name" value="FAD-bd_PCMH"/>
</dbReference>
<dbReference type="InterPro" id="IPR016167">
    <property type="entry name" value="FAD-bd_PCMH_sub1"/>
</dbReference>
<dbReference type="GO" id="GO:0071949">
    <property type="term" value="F:FAD binding"/>
    <property type="evidence" value="ECO:0007669"/>
    <property type="project" value="InterPro"/>
</dbReference>
<dbReference type="Gene3D" id="3.30.465.10">
    <property type="match status" value="1"/>
</dbReference>
<comment type="caution">
    <text evidence="7">The sequence shown here is derived from an EMBL/GenBank/DDBJ whole genome shotgun (WGS) entry which is preliminary data.</text>
</comment>
<sequence>MVYDRVPEATEALDRLRSEVGGEYIAPGDPDYDEARAVWNGMIDRYPLAIVRAASTDDVAPVLRAVRETGLPLAVRGGGHSVSGHSTVDDGIVLDLGGLREVTVDPETRLVTAAPGARAADVDAATAPHGLAVPLGTVSEPGIAGMALGGGVGWLVRKAGLTLDALERAEVMTANGTAVTASAEEHRDLFWGLRGGGGNFGVVTSFTLRAVAMPETVFGSSLFYRRPSWRRALVAFERWSRDLPDDLGTILQITTPPQVVDDGADPWLIIHSVWLGEDHELGEQHLERLAHAAPPDDAVSGPVSWPAWQGARDDLLPTGSRGVWRNVSFSHLDEDALDLLFDVADALPSTSTELEIRHLGGAFARVAEDATAFPHRAARFMLSLHAMWDDPAEDAERTGLVERARAAIQRLEQGERAGEYVNMRALEHTRPVAELSRDAYGEETYRRLQHVKQVYDPGNMFRQNYNIAP</sequence>
<comment type="cofactor">
    <cofactor evidence="1">
        <name>FAD</name>
        <dbReference type="ChEBI" id="CHEBI:57692"/>
    </cofactor>
</comment>
<dbReference type="AlphaFoldDB" id="A0A841AET3"/>
<dbReference type="PROSITE" id="PS51387">
    <property type="entry name" value="FAD_PCMH"/>
    <property type="match status" value="1"/>
</dbReference>
<dbReference type="InterPro" id="IPR050416">
    <property type="entry name" value="FAD-linked_Oxidoreductase"/>
</dbReference>
<evidence type="ECO:0000313" key="8">
    <source>
        <dbReference type="Proteomes" id="UP000588158"/>
    </source>
</evidence>
<keyword evidence="5" id="KW-0560">Oxidoreductase</keyword>
<dbReference type="InterPro" id="IPR006094">
    <property type="entry name" value="Oxid_FAD_bind_N"/>
</dbReference>
<dbReference type="SUPFAM" id="SSF56176">
    <property type="entry name" value="FAD-binding/transporter-associated domain-like"/>
    <property type="match status" value="1"/>
</dbReference>
<organism evidence="7 8">
    <name type="scientific">Brachybacterium aquaticum</name>
    <dbReference type="NCBI Taxonomy" id="1432564"/>
    <lineage>
        <taxon>Bacteria</taxon>
        <taxon>Bacillati</taxon>
        <taxon>Actinomycetota</taxon>
        <taxon>Actinomycetes</taxon>
        <taxon>Micrococcales</taxon>
        <taxon>Dermabacteraceae</taxon>
        <taxon>Brachybacterium</taxon>
    </lineage>
</organism>
<evidence type="ECO:0000256" key="5">
    <source>
        <dbReference type="ARBA" id="ARBA00023002"/>
    </source>
</evidence>
<dbReference type="InterPro" id="IPR016169">
    <property type="entry name" value="FAD-bd_PCMH_sub2"/>
</dbReference>
<evidence type="ECO:0000313" key="7">
    <source>
        <dbReference type="EMBL" id="MBB5832483.1"/>
    </source>
</evidence>
<comment type="similarity">
    <text evidence="2">Belongs to the oxygen-dependent FAD-linked oxidoreductase family.</text>
</comment>
<protein>
    <submittedName>
        <fullName evidence="7">FAD/FMN-containing dehydrogenase</fullName>
    </submittedName>
</protein>
<evidence type="ECO:0000256" key="4">
    <source>
        <dbReference type="ARBA" id="ARBA00022827"/>
    </source>
</evidence>
<name>A0A841AET3_9MICO</name>
<dbReference type="PANTHER" id="PTHR42973">
    <property type="entry name" value="BINDING OXIDOREDUCTASE, PUTATIVE (AFU_ORTHOLOGUE AFUA_1G17690)-RELATED"/>
    <property type="match status" value="1"/>
</dbReference>
<gene>
    <name evidence="7" type="ORF">HNR70_002296</name>
</gene>
<accession>A0A841AET3</accession>
<dbReference type="InterPro" id="IPR012951">
    <property type="entry name" value="BBE"/>
</dbReference>
<proteinExistence type="inferred from homology"/>
<evidence type="ECO:0000256" key="1">
    <source>
        <dbReference type="ARBA" id="ARBA00001974"/>
    </source>
</evidence>
<dbReference type="InterPro" id="IPR006093">
    <property type="entry name" value="Oxy_OxRdtase_FAD_BS"/>
</dbReference>
<dbReference type="PANTHER" id="PTHR42973:SF39">
    <property type="entry name" value="FAD-BINDING PCMH-TYPE DOMAIN-CONTAINING PROTEIN"/>
    <property type="match status" value="1"/>
</dbReference>
<feature type="domain" description="FAD-binding PCMH-type" evidence="6">
    <location>
        <begin position="43"/>
        <end position="213"/>
    </location>
</feature>
<reference evidence="7 8" key="1">
    <citation type="submission" date="2020-08" db="EMBL/GenBank/DDBJ databases">
        <title>Sequencing the genomes of 1000 actinobacteria strains.</title>
        <authorList>
            <person name="Klenk H.-P."/>
        </authorList>
    </citation>
    <scope>NUCLEOTIDE SEQUENCE [LARGE SCALE GENOMIC DNA]</scope>
    <source>
        <strain evidence="7 8">DSM 28796</strain>
    </source>
</reference>
<dbReference type="Gene3D" id="3.40.462.20">
    <property type="match status" value="1"/>
</dbReference>